<evidence type="ECO:0000313" key="7">
    <source>
        <dbReference type="Proteomes" id="UP000694580"/>
    </source>
</evidence>
<keyword evidence="7" id="KW-1185">Reference proteome</keyword>
<gene>
    <name evidence="6" type="primary">PYURF</name>
</gene>
<dbReference type="GO" id="GO:0005739">
    <property type="term" value="C:mitochondrion"/>
    <property type="evidence" value="ECO:0007669"/>
    <property type="project" value="UniProtKB-SubCell"/>
</dbReference>
<reference evidence="6" key="3">
    <citation type="submission" date="2025-09" db="UniProtKB">
        <authorList>
            <consortium name="Ensembl"/>
        </authorList>
    </citation>
    <scope>IDENTIFICATION</scope>
</reference>
<protein>
    <recommendedName>
        <fullName evidence="5">Protein preY, mitochondrial</fullName>
    </recommendedName>
</protein>
<keyword evidence="3" id="KW-0496">Mitochondrion</keyword>
<dbReference type="Pfam" id="PF03966">
    <property type="entry name" value="Trm112p"/>
    <property type="match status" value="1"/>
</dbReference>
<sequence length="147" mass="15750">MLYLGGRNHIPRRTVAPGVTARLHAARLPGPTAVLSARAMSQTACGRFASAVTRAAGKDASLLATAVRRLASDASDKSRFDTSLLDVLVCPLSKKPLRYDEKTNELINEELGIAYPVVSGIPNMIPQDARLIKKNPEAAAREETTQA</sequence>
<reference evidence="6" key="2">
    <citation type="submission" date="2025-08" db="UniProtKB">
        <authorList>
            <consortium name="Ensembl"/>
        </authorList>
    </citation>
    <scope>IDENTIFICATION</scope>
</reference>
<dbReference type="PANTHER" id="PTHR33505:SF4">
    <property type="entry name" value="PROTEIN PREY, MITOCHONDRIAL"/>
    <property type="match status" value="1"/>
</dbReference>
<comment type="subcellular location">
    <subcellularLocation>
        <location evidence="1">Mitochondrion</location>
    </subcellularLocation>
</comment>
<evidence type="ECO:0000256" key="3">
    <source>
        <dbReference type="ARBA" id="ARBA00023128"/>
    </source>
</evidence>
<comment type="similarity">
    <text evidence="4">Belongs to the PREY family.</text>
</comment>
<dbReference type="InterPro" id="IPR005651">
    <property type="entry name" value="Trm112-like"/>
</dbReference>
<reference evidence="6 7" key="1">
    <citation type="submission" date="2020-06" db="EMBL/GenBank/DDBJ databases">
        <authorList>
            <consortium name="Wellcome Sanger Institute Data Sharing"/>
        </authorList>
    </citation>
    <scope>NUCLEOTIDE SEQUENCE [LARGE SCALE GENOMIC DNA]</scope>
</reference>
<dbReference type="PANTHER" id="PTHR33505">
    <property type="entry name" value="ZGC:162634"/>
    <property type="match status" value="1"/>
</dbReference>
<dbReference type="Proteomes" id="UP000694580">
    <property type="component" value="Chromosome 17"/>
</dbReference>
<name>A0AAY4DU09_9TELE</name>
<proteinExistence type="inferred from homology"/>
<evidence type="ECO:0000256" key="2">
    <source>
        <dbReference type="ARBA" id="ARBA00022946"/>
    </source>
</evidence>
<evidence type="ECO:0000256" key="5">
    <source>
        <dbReference type="ARBA" id="ARBA00040939"/>
    </source>
</evidence>
<dbReference type="HAMAP" id="MF_01187">
    <property type="entry name" value="UPF0434"/>
    <property type="match status" value="1"/>
</dbReference>
<evidence type="ECO:0000256" key="4">
    <source>
        <dbReference type="ARBA" id="ARBA00038479"/>
    </source>
</evidence>
<accession>A0AAY4DU09</accession>
<dbReference type="FunFam" id="2.20.25.10:FF:000017">
    <property type="entry name" value="protein preY, mitochondrial"/>
    <property type="match status" value="1"/>
</dbReference>
<dbReference type="AlphaFoldDB" id="A0AAY4DU09"/>
<evidence type="ECO:0000256" key="1">
    <source>
        <dbReference type="ARBA" id="ARBA00004173"/>
    </source>
</evidence>
<organism evidence="6 7">
    <name type="scientific">Denticeps clupeoides</name>
    <name type="common">denticle herring</name>
    <dbReference type="NCBI Taxonomy" id="299321"/>
    <lineage>
        <taxon>Eukaryota</taxon>
        <taxon>Metazoa</taxon>
        <taxon>Chordata</taxon>
        <taxon>Craniata</taxon>
        <taxon>Vertebrata</taxon>
        <taxon>Euteleostomi</taxon>
        <taxon>Actinopterygii</taxon>
        <taxon>Neopterygii</taxon>
        <taxon>Teleostei</taxon>
        <taxon>Clupei</taxon>
        <taxon>Clupeiformes</taxon>
        <taxon>Denticipitoidei</taxon>
        <taxon>Denticipitidae</taxon>
        <taxon>Denticeps</taxon>
    </lineage>
</organism>
<dbReference type="Gene3D" id="2.20.25.10">
    <property type="match status" value="1"/>
</dbReference>
<evidence type="ECO:0000313" key="6">
    <source>
        <dbReference type="Ensembl" id="ENSDCDP00010048785.1"/>
    </source>
</evidence>
<dbReference type="GeneTree" id="ENSGT00390000015889"/>
<keyword evidence="2" id="KW-0809">Transit peptide</keyword>
<dbReference type="SUPFAM" id="SSF158997">
    <property type="entry name" value="Trm112p-like"/>
    <property type="match status" value="1"/>
</dbReference>
<dbReference type="Ensembl" id="ENSDCDT00010059140.1">
    <property type="protein sequence ID" value="ENSDCDP00010048785.1"/>
    <property type="gene ID" value="ENSDCDG00010029341.1"/>
</dbReference>